<evidence type="ECO:0000313" key="1">
    <source>
        <dbReference type="EMBL" id="SEO15634.1"/>
    </source>
</evidence>
<dbReference type="STRING" id="872970.SAMN04488134_104126"/>
<gene>
    <name evidence="1" type="ORF">SAMN04488134_104126</name>
</gene>
<evidence type="ECO:0008006" key="3">
    <source>
        <dbReference type="Google" id="ProtNLM"/>
    </source>
</evidence>
<sequence>MVRAIQVYLHDEDEAEQLKAKLSKYDTQDVLIDYLEATSGLDLVVPLIQTGTTIGDTPDSSVGTSNASAYYVAAEDDASGKSRNTVLSFQIKEEDVEDVLIEIHKAGGYVDQAFFKK</sequence>
<protein>
    <recommendedName>
        <fullName evidence="3">Heat induced stress protein YflT</fullName>
    </recommendedName>
</protein>
<organism evidence="1 2">
    <name type="scientific">Amphibacillus marinus</name>
    <dbReference type="NCBI Taxonomy" id="872970"/>
    <lineage>
        <taxon>Bacteria</taxon>
        <taxon>Bacillati</taxon>
        <taxon>Bacillota</taxon>
        <taxon>Bacilli</taxon>
        <taxon>Bacillales</taxon>
        <taxon>Bacillaceae</taxon>
        <taxon>Amphibacillus</taxon>
    </lineage>
</organism>
<dbReference type="RefSeq" id="WP_091496542.1">
    <property type="nucleotide sequence ID" value="NZ_FODJ01000004.1"/>
</dbReference>
<reference evidence="1 2" key="1">
    <citation type="submission" date="2016-10" db="EMBL/GenBank/DDBJ databases">
        <authorList>
            <person name="de Groot N.N."/>
        </authorList>
    </citation>
    <scope>NUCLEOTIDE SEQUENCE [LARGE SCALE GENOMIC DNA]</scope>
    <source>
        <strain evidence="1 2">CGMCC 1.10434</strain>
    </source>
</reference>
<name>A0A1H8MEC0_9BACI</name>
<dbReference type="OrthoDB" id="2607182at2"/>
<dbReference type="Proteomes" id="UP000199300">
    <property type="component" value="Unassembled WGS sequence"/>
</dbReference>
<evidence type="ECO:0000313" key="2">
    <source>
        <dbReference type="Proteomes" id="UP000199300"/>
    </source>
</evidence>
<dbReference type="EMBL" id="FODJ01000004">
    <property type="protein sequence ID" value="SEO15634.1"/>
    <property type="molecule type" value="Genomic_DNA"/>
</dbReference>
<keyword evidence="2" id="KW-1185">Reference proteome</keyword>
<proteinExistence type="predicted"/>
<accession>A0A1H8MEC0</accession>
<dbReference type="AlphaFoldDB" id="A0A1H8MEC0"/>